<feature type="compositionally biased region" description="Basic and acidic residues" evidence="1">
    <location>
        <begin position="98"/>
        <end position="111"/>
    </location>
</feature>
<sequence length="733" mass="78522">MSTPGKSGSSSKAATSQNTKSPSSPRLPERTVKLNPVSAPGLKPVSPPPSLTHLEESPVTKPPCSSSSLRRERQSHTQPEASRCSDTNITTVTRRGREKPAKLVLVHESDTHTGSSGLTSAHRLPSPTAHQNPHGDTSVLAAVGRRKAGPTSDHQPQSLEFPEDKQYPIVCGANALEHGDEDRVSVYGDCSSSRGARILVPVSRDSRSPSPMSRRSKMTGSTLSPSRVSSVPPSTDICGPEERHVSRSRVTSISSTTAPQNPLTTSPLSDQTQLKNVAILKQRENSDAIDSDINPTNRRSRSKGVATASRSLSSAGGNSNKKNSNKIDINFSPASPLSPRKREASTSDTASANDAFQENYRFFLRGGSSGDHDGDDNNNNVTTERTRRTFSPAPVRDIFSPMPSVTGTESCYKDILDSCTEINLPSGVVNETKRGSTSGIVFPAIKVENVDDKTDRRTENRETSTMSDSIGTGRRSRSITYSSGSSSSTSPSPTSPPPTEFSRFKPTRAKSTNTLLSAEASRLIDGCLSPTLSPTPPSRSFPSPRHHPEDARLSWCRSGSSSTSCLLSVPPPVIRRQTSEGRLVVGVPDALTVPGEGGAGRKGMKSRGWSRSESNLFVRTGRPVGGAGEGGLRTEDDFDEGYGNPGRSDGSISPNSTRTIGAHRFFKSHEESKQSKASPFGPSLTSQQQYTKQQVPRQDMSPSTVLKHDGSKTDLPVLTSKPVSMPRPSYREN</sequence>
<feature type="compositionally biased region" description="Polar residues" evidence="1">
    <location>
        <begin position="683"/>
        <end position="704"/>
    </location>
</feature>
<feature type="region of interest" description="Disordered" evidence="1">
    <location>
        <begin position="1"/>
        <end position="165"/>
    </location>
</feature>
<feature type="compositionally biased region" description="Low complexity" evidence="1">
    <location>
        <begin position="248"/>
        <end position="257"/>
    </location>
</feature>
<gene>
    <name evidence="2" type="ORF">RRG08_064382</name>
</gene>
<feature type="compositionally biased region" description="Basic and acidic residues" evidence="1">
    <location>
        <begin position="451"/>
        <end position="462"/>
    </location>
</feature>
<feature type="region of interest" description="Disordered" evidence="1">
    <location>
        <begin position="198"/>
        <end position="352"/>
    </location>
</feature>
<name>A0AAE0YGF3_9GAST</name>
<feature type="compositionally biased region" description="Low complexity" evidence="1">
    <location>
        <begin position="224"/>
        <end position="234"/>
    </location>
</feature>
<dbReference type="Proteomes" id="UP001283361">
    <property type="component" value="Unassembled WGS sequence"/>
</dbReference>
<dbReference type="AlphaFoldDB" id="A0AAE0YGF3"/>
<feature type="compositionally biased region" description="Low complexity" evidence="1">
    <location>
        <begin position="313"/>
        <end position="322"/>
    </location>
</feature>
<feature type="region of interest" description="Disordered" evidence="1">
    <location>
        <begin position="619"/>
        <end position="733"/>
    </location>
</feature>
<feature type="region of interest" description="Disordered" evidence="1">
    <location>
        <begin position="451"/>
        <end position="507"/>
    </location>
</feature>
<evidence type="ECO:0000256" key="1">
    <source>
        <dbReference type="SAM" id="MobiDB-lite"/>
    </source>
</evidence>
<feature type="compositionally biased region" description="Polar residues" evidence="1">
    <location>
        <begin position="258"/>
        <end position="275"/>
    </location>
</feature>
<keyword evidence="3" id="KW-1185">Reference proteome</keyword>
<proteinExistence type="predicted"/>
<comment type="caution">
    <text evidence="2">The sequence shown here is derived from an EMBL/GenBank/DDBJ whole genome shotgun (WGS) entry which is preliminary data.</text>
</comment>
<accession>A0AAE0YGF3</accession>
<feature type="compositionally biased region" description="Low complexity" evidence="1">
    <location>
        <begin position="1"/>
        <end position="16"/>
    </location>
</feature>
<feature type="region of interest" description="Disordered" evidence="1">
    <location>
        <begin position="364"/>
        <end position="389"/>
    </location>
</feature>
<organism evidence="2 3">
    <name type="scientific">Elysia crispata</name>
    <name type="common">lettuce slug</name>
    <dbReference type="NCBI Taxonomy" id="231223"/>
    <lineage>
        <taxon>Eukaryota</taxon>
        <taxon>Metazoa</taxon>
        <taxon>Spiralia</taxon>
        <taxon>Lophotrochozoa</taxon>
        <taxon>Mollusca</taxon>
        <taxon>Gastropoda</taxon>
        <taxon>Heterobranchia</taxon>
        <taxon>Euthyneura</taxon>
        <taxon>Panpulmonata</taxon>
        <taxon>Sacoglossa</taxon>
        <taxon>Placobranchoidea</taxon>
        <taxon>Plakobranchidae</taxon>
        <taxon>Elysia</taxon>
    </lineage>
</organism>
<reference evidence="2" key="1">
    <citation type="journal article" date="2023" name="G3 (Bethesda)">
        <title>A reference genome for the long-term kleptoplast-retaining sea slug Elysia crispata morphotype clarki.</title>
        <authorList>
            <person name="Eastman K.E."/>
            <person name="Pendleton A.L."/>
            <person name="Shaikh M.A."/>
            <person name="Suttiyut T."/>
            <person name="Ogas R."/>
            <person name="Tomko P."/>
            <person name="Gavelis G."/>
            <person name="Widhalm J.R."/>
            <person name="Wisecaver J.H."/>
        </authorList>
    </citation>
    <scope>NUCLEOTIDE SEQUENCE</scope>
    <source>
        <strain evidence="2">ECLA1</strain>
    </source>
</reference>
<feature type="compositionally biased region" description="Polar residues" evidence="1">
    <location>
        <begin position="76"/>
        <end position="93"/>
    </location>
</feature>
<feature type="region of interest" description="Disordered" evidence="1">
    <location>
        <begin position="527"/>
        <end position="555"/>
    </location>
</feature>
<dbReference type="EMBL" id="JAWDGP010006275">
    <property type="protein sequence ID" value="KAK3744124.1"/>
    <property type="molecule type" value="Genomic_DNA"/>
</dbReference>
<evidence type="ECO:0000313" key="3">
    <source>
        <dbReference type="Proteomes" id="UP001283361"/>
    </source>
</evidence>
<protein>
    <submittedName>
        <fullName evidence="2">Uncharacterized protein</fullName>
    </submittedName>
</protein>
<feature type="compositionally biased region" description="Polar residues" evidence="1">
    <location>
        <begin position="650"/>
        <end position="659"/>
    </location>
</feature>
<feature type="compositionally biased region" description="Low complexity" evidence="1">
    <location>
        <begin position="478"/>
        <end position="492"/>
    </location>
</feature>
<evidence type="ECO:0000313" key="2">
    <source>
        <dbReference type="EMBL" id="KAK3744124.1"/>
    </source>
</evidence>